<feature type="compositionally biased region" description="Basic and acidic residues" evidence="1">
    <location>
        <begin position="1"/>
        <end position="12"/>
    </location>
</feature>
<feature type="non-terminal residue" evidence="2">
    <location>
        <position position="1"/>
    </location>
</feature>
<reference evidence="2" key="1">
    <citation type="submission" date="2014-12" db="EMBL/GenBank/DDBJ databases">
        <title>Insight into the proteome of Arion vulgaris.</title>
        <authorList>
            <person name="Aradska J."/>
            <person name="Bulat T."/>
            <person name="Smidak R."/>
            <person name="Sarate P."/>
            <person name="Gangsoo J."/>
            <person name="Sialana F."/>
            <person name="Bilban M."/>
            <person name="Lubec G."/>
        </authorList>
    </citation>
    <scope>NUCLEOTIDE SEQUENCE</scope>
    <source>
        <tissue evidence="2">Skin</tissue>
    </source>
</reference>
<evidence type="ECO:0000256" key="1">
    <source>
        <dbReference type="SAM" id="MobiDB-lite"/>
    </source>
</evidence>
<sequence length="74" mass="8251">ELRLEERRHPLRTDIPTENGGRCPIRACNSHVAGTLEDLSQTEPLVTIPIDIRHCSTPQLVSNSISHNSSSHEQ</sequence>
<organism evidence="2">
    <name type="scientific">Arion vulgaris</name>
    <dbReference type="NCBI Taxonomy" id="1028688"/>
    <lineage>
        <taxon>Eukaryota</taxon>
        <taxon>Metazoa</taxon>
        <taxon>Spiralia</taxon>
        <taxon>Lophotrochozoa</taxon>
        <taxon>Mollusca</taxon>
        <taxon>Gastropoda</taxon>
        <taxon>Heterobranchia</taxon>
        <taxon>Euthyneura</taxon>
        <taxon>Panpulmonata</taxon>
        <taxon>Eupulmonata</taxon>
        <taxon>Stylommatophora</taxon>
        <taxon>Helicina</taxon>
        <taxon>Arionoidea</taxon>
        <taxon>Arionidae</taxon>
        <taxon>Arion</taxon>
    </lineage>
</organism>
<gene>
    <name evidence="2" type="primary">ORF449</name>
</gene>
<dbReference type="AlphaFoldDB" id="A0A0B6XSQ9"/>
<protein>
    <submittedName>
        <fullName evidence="2">Uncharacterized protein</fullName>
    </submittedName>
</protein>
<proteinExistence type="predicted"/>
<name>A0A0B6XSQ9_9EUPU</name>
<feature type="non-terminal residue" evidence="2">
    <location>
        <position position="74"/>
    </location>
</feature>
<dbReference type="EMBL" id="HACG01000187">
    <property type="protein sequence ID" value="CEK47052.1"/>
    <property type="molecule type" value="Transcribed_RNA"/>
</dbReference>
<evidence type="ECO:0000313" key="2">
    <source>
        <dbReference type="EMBL" id="CEK47052.1"/>
    </source>
</evidence>
<accession>A0A0B6XSQ9</accession>
<feature type="region of interest" description="Disordered" evidence="1">
    <location>
        <begin position="1"/>
        <end position="20"/>
    </location>
</feature>